<reference evidence="1" key="1">
    <citation type="submission" date="2023-04" db="EMBL/GenBank/DDBJ databases">
        <title>Draft Genome sequencing of Naganishia species isolated from polar environments using Oxford Nanopore Technology.</title>
        <authorList>
            <person name="Leo P."/>
            <person name="Venkateswaran K."/>
        </authorList>
    </citation>
    <scope>NUCLEOTIDE SEQUENCE</scope>
    <source>
        <strain evidence="1">MNA-CCFEE 5425</strain>
    </source>
</reference>
<organism evidence="1 2">
    <name type="scientific">Naganishia vaughanmartiniae</name>
    <dbReference type="NCBI Taxonomy" id="1424756"/>
    <lineage>
        <taxon>Eukaryota</taxon>
        <taxon>Fungi</taxon>
        <taxon>Dikarya</taxon>
        <taxon>Basidiomycota</taxon>
        <taxon>Agaricomycotina</taxon>
        <taxon>Tremellomycetes</taxon>
        <taxon>Filobasidiales</taxon>
        <taxon>Filobasidiaceae</taxon>
        <taxon>Naganishia</taxon>
    </lineage>
</organism>
<proteinExistence type="predicted"/>
<dbReference type="Proteomes" id="UP001243375">
    <property type="component" value="Unassembled WGS sequence"/>
</dbReference>
<keyword evidence="2" id="KW-1185">Reference proteome</keyword>
<sequence>MSFTLATLTPKDIPDPQTPAFADLIDRYFAQGQAVIDSIPSWHKKSTYHANTVQAYALPKEKRSSLSLDPAEHWVARTSTHRLEGSASTSAAYDYFRSGLLVDHSEQEKQYIESCMESERLQVCREAEAEVWRMTYKTPPPTSPRTFVFLLLTREVESTTGSRAFINISIPFDHPSCLPKQANEKNRVRGRYISVECVREIEGGDKVEWLMATSSDAGGSIPQFLTDWSLASKVTEDVPSFVEYVNNKMELAGAGSSSSTKAKITTLKL</sequence>
<evidence type="ECO:0000313" key="1">
    <source>
        <dbReference type="EMBL" id="KAJ9112725.1"/>
    </source>
</evidence>
<protein>
    <submittedName>
        <fullName evidence="1">Uncharacterized protein</fullName>
    </submittedName>
</protein>
<name>A0ACC2WNI0_9TREE</name>
<accession>A0ACC2WNI0</accession>
<gene>
    <name evidence="1" type="ORF">QFC22_006227</name>
</gene>
<evidence type="ECO:0000313" key="2">
    <source>
        <dbReference type="Proteomes" id="UP001243375"/>
    </source>
</evidence>
<dbReference type="EMBL" id="JASBWU010000024">
    <property type="protein sequence ID" value="KAJ9112725.1"/>
    <property type="molecule type" value="Genomic_DNA"/>
</dbReference>
<comment type="caution">
    <text evidence="1">The sequence shown here is derived from an EMBL/GenBank/DDBJ whole genome shotgun (WGS) entry which is preliminary data.</text>
</comment>